<dbReference type="PROSITE" id="PS00028">
    <property type="entry name" value="ZINC_FINGER_C2H2_1"/>
    <property type="match status" value="1"/>
</dbReference>
<dbReference type="GO" id="GO:0008270">
    <property type="term" value="F:zinc ion binding"/>
    <property type="evidence" value="ECO:0007669"/>
    <property type="project" value="UniProtKB-KW"/>
</dbReference>
<keyword evidence="1" id="KW-0863">Zinc-finger</keyword>
<gene>
    <name evidence="3" type="ORF">EV420DRAFT_1083544</name>
</gene>
<feature type="domain" description="C2H2-type" evidence="2">
    <location>
        <begin position="19"/>
        <end position="47"/>
    </location>
</feature>
<dbReference type="GeneID" id="85349285"/>
<proteinExistence type="predicted"/>
<evidence type="ECO:0000256" key="1">
    <source>
        <dbReference type="PROSITE-ProRule" id="PRU00042"/>
    </source>
</evidence>
<dbReference type="InterPro" id="IPR013087">
    <property type="entry name" value="Znf_C2H2_type"/>
</dbReference>
<dbReference type="RefSeq" id="XP_060324177.1">
    <property type="nucleotide sequence ID" value="XM_060465737.1"/>
</dbReference>
<sequence length="260" mass="28694">MSHQTTSESTNNDSKTSRVGCQFCDKTYSCNEGRNRHERTVHSIELANVEAYTHPRTGIKYFKCTTPGCPFMARNMLTVWDHRKSCGEVPNDQRPEEIPTQAETTTADDDLALGQKLFPFLFDGQTALSQSTNIPFADSNSSWDNFSFPPNSWQAYPPARLAEYSGYATESGQLPFDSLLNTGRQSMEEMLFTLSHTGQNAVPLDLQVQGASSSSNGRIAATPSSSSDISFSFASFDIDESHSSTSATNFARNGDFDMRV</sequence>
<reference evidence="3" key="1">
    <citation type="submission" date="2023-06" db="EMBL/GenBank/DDBJ databases">
        <authorList>
            <consortium name="Lawrence Berkeley National Laboratory"/>
            <person name="Ahrendt S."/>
            <person name="Sahu N."/>
            <person name="Indic B."/>
            <person name="Wong-Bajracharya J."/>
            <person name="Merenyi Z."/>
            <person name="Ke H.-M."/>
            <person name="Monk M."/>
            <person name="Kocsube S."/>
            <person name="Drula E."/>
            <person name="Lipzen A."/>
            <person name="Balint B."/>
            <person name="Henrissat B."/>
            <person name="Andreopoulos B."/>
            <person name="Martin F.M."/>
            <person name="Harder C.B."/>
            <person name="Rigling D."/>
            <person name="Ford K.L."/>
            <person name="Foster G.D."/>
            <person name="Pangilinan J."/>
            <person name="Papanicolaou A."/>
            <person name="Barry K."/>
            <person name="LaButti K."/>
            <person name="Viragh M."/>
            <person name="Koriabine M."/>
            <person name="Yan M."/>
            <person name="Riley R."/>
            <person name="Champramary S."/>
            <person name="Plett K.L."/>
            <person name="Tsai I.J."/>
            <person name="Slot J."/>
            <person name="Sipos G."/>
            <person name="Plett J."/>
            <person name="Nagy L.G."/>
            <person name="Grigoriev I.V."/>
        </authorList>
    </citation>
    <scope>NUCLEOTIDE SEQUENCE</scope>
    <source>
        <strain evidence="3">CCBAS 213</strain>
    </source>
</reference>
<organism evidence="3 4">
    <name type="scientific">Armillaria tabescens</name>
    <name type="common">Ringless honey mushroom</name>
    <name type="synonym">Agaricus tabescens</name>
    <dbReference type="NCBI Taxonomy" id="1929756"/>
    <lineage>
        <taxon>Eukaryota</taxon>
        <taxon>Fungi</taxon>
        <taxon>Dikarya</taxon>
        <taxon>Basidiomycota</taxon>
        <taxon>Agaricomycotina</taxon>
        <taxon>Agaricomycetes</taxon>
        <taxon>Agaricomycetidae</taxon>
        <taxon>Agaricales</taxon>
        <taxon>Marasmiineae</taxon>
        <taxon>Physalacriaceae</taxon>
        <taxon>Desarmillaria</taxon>
    </lineage>
</organism>
<protein>
    <recommendedName>
        <fullName evidence="2">C2H2-type domain-containing protein</fullName>
    </recommendedName>
</protein>
<keyword evidence="1" id="KW-0479">Metal-binding</keyword>
<keyword evidence="1" id="KW-0862">Zinc</keyword>
<comment type="caution">
    <text evidence="3">The sequence shown here is derived from an EMBL/GenBank/DDBJ whole genome shotgun (WGS) entry which is preliminary data.</text>
</comment>
<keyword evidence="4" id="KW-1185">Reference proteome</keyword>
<dbReference type="Proteomes" id="UP001175211">
    <property type="component" value="Unassembled WGS sequence"/>
</dbReference>
<evidence type="ECO:0000313" key="4">
    <source>
        <dbReference type="Proteomes" id="UP001175211"/>
    </source>
</evidence>
<name>A0AA39MQ76_ARMTA</name>
<dbReference type="PROSITE" id="PS50157">
    <property type="entry name" value="ZINC_FINGER_C2H2_2"/>
    <property type="match status" value="1"/>
</dbReference>
<evidence type="ECO:0000313" key="3">
    <source>
        <dbReference type="EMBL" id="KAK0442024.1"/>
    </source>
</evidence>
<evidence type="ECO:0000259" key="2">
    <source>
        <dbReference type="PROSITE" id="PS50157"/>
    </source>
</evidence>
<dbReference type="EMBL" id="JAUEPS010000066">
    <property type="protein sequence ID" value="KAK0442024.1"/>
    <property type="molecule type" value="Genomic_DNA"/>
</dbReference>
<dbReference type="AlphaFoldDB" id="A0AA39MQ76"/>
<accession>A0AA39MQ76</accession>